<organism evidence="1 2">
    <name type="scientific">Ketogulonicigenium robustum</name>
    <dbReference type="NCBI Taxonomy" id="92947"/>
    <lineage>
        <taxon>Bacteria</taxon>
        <taxon>Pseudomonadati</taxon>
        <taxon>Pseudomonadota</taxon>
        <taxon>Alphaproteobacteria</taxon>
        <taxon>Rhodobacterales</taxon>
        <taxon>Roseobacteraceae</taxon>
        <taxon>Ketogulonicigenium</taxon>
    </lineage>
</organism>
<evidence type="ECO:0000313" key="1">
    <source>
        <dbReference type="EMBL" id="ARO15870.1"/>
    </source>
</evidence>
<protein>
    <submittedName>
        <fullName evidence="1">Uncharacterized protein</fullName>
    </submittedName>
</protein>
<keyword evidence="1" id="KW-0614">Plasmid</keyword>
<reference evidence="1 2" key="1">
    <citation type="submission" date="2017-02" db="EMBL/GenBank/DDBJ databases">
        <title>Ketogulonicigenium robustum SPU B003 Genome sequencing and assembly.</title>
        <authorList>
            <person name="Li Y."/>
            <person name="Liu L."/>
            <person name="Wang C."/>
            <person name="Zhang M."/>
            <person name="Zhang T."/>
            <person name="Zhang Y."/>
        </authorList>
    </citation>
    <scope>NUCLEOTIDE SEQUENCE [LARGE SCALE GENOMIC DNA]</scope>
    <source>
        <strain evidence="1 2">SPU_B003</strain>
        <plasmid evidence="1 2">unnamed1</plasmid>
    </source>
</reference>
<dbReference type="EMBL" id="CP019938">
    <property type="protein sequence ID" value="ARO15870.1"/>
    <property type="molecule type" value="Genomic_DNA"/>
</dbReference>
<keyword evidence="2" id="KW-1185">Reference proteome</keyword>
<dbReference type="KEGG" id="kro:BVG79_p1000068"/>
<gene>
    <name evidence="1" type="ORF">BVG79_p1000068</name>
</gene>
<dbReference type="AlphaFoldDB" id="A0A1W6P3E1"/>
<geneLocation type="plasmid" evidence="1">
    <name>unnamed1</name>
</geneLocation>
<proteinExistence type="predicted"/>
<name>A0A1W6P3E1_9RHOB</name>
<dbReference type="Proteomes" id="UP000242447">
    <property type="component" value="Plasmid unnamed1"/>
</dbReference>
<accession>A0A1W6P3E1</accession>
<evidence type="ECO:0000313" key="2">
    <source>
        <dbReference type="Proteomes" id="UP000242447"/>
    </source>
</evidence>
<sequence length="81" mass="8885">MAEAKSPSCAATCQARNSHVGLHPGLISNSHYLSVFTHLFDRPTIIRDHQSVEDGSAAQVFAFRCRDHTKLLLAAVQRLAI</sequence>